<evidence type="ECO:0000313" key="8">
    <source>
        <dbReference type="EMBL" id="KAB8129161.1"/>
    </source>
</evidence>
<evidence type="ECO:0000256" key="1">
    <source>
        <dbReference type="ARBA" id="ARBA00022475"/>
    </source>
</evidence>
<protein>
    <submittedName>
        <fullName evidence="8">Extracellular solute-binding protein</fullName>
    </submittedName>
</protein>
<sequence length="507" mass="57287">MRKLVFFLFVSVFCLFLVGCNEESASNNSGEEAGGETETETNESGQSEEQEEPFELSVMLNLHTPEVPTDKLEVLLEEGSNTELDIQWIPDGNYEERVNTAFSTNTLPQAFLVKTAQFVQFKDAIRDDQFWEIGPYLEEFENLSKLREGTLKNSEVDGKLYSLYMGRPLSRSGLIYRKDWADNLGLEAPTTTDEFYEMLRAFTEDDPDGNGQDDTIGLTDRGNLGTFNTVSTWFGTPNRWGEKDGELLPEFMFPEYKQTLDFFRDIHSNGYMNKDAPVTSKTDQQEMMKNGKAGVYIGSMQDVLGINKDAEVINPDVEFDVHNNVAGPHGEFGVRSIPGYGSLIMFPKAAIKSEEELKNVLSFFDYLMSPEGANLLIWGVEGEHYEVVDGKAKILDEDKHDQEIKPYTSFEIGEPSTNGRYEAFYDYAPAQKAIDLYKDNDNYVVDDPTVGRESETYTQNAGSLDQIITDATYQYILREIDEAGFDAAIEDWKEAGGNDVIEEYNNQ</sequence>
<keyword evidence="1" id="KW-1003">Cell membrane</keyword>
<keyword evidence="9" id="KW-1185">Reference proteome</keyword>
<evidence type="ECO:0000256" key="3">
    <source>
        <dbReference type="ARBA" id="ARBA00023136"/>
    </source>
</evidence>
<feature type="region of interest" description="Disordered" evidence="6">
    <location>
        <begin position="25"/>
        <end position="53"/>
    </location>
</feature>
<name>A0A7C8GS13_9BACI</name>
<evidence type="ECO:0000256" key="7">
    <source>
        <dbReference type="SAM" id="SignalP"/>
    </source>
</evidence>
<evidence type="ECO:0000256" key="6">
    <source>
        <dbReference type="SAM" id="MobiDB-lite"/>
    </source>
</evidence>
<dbReference type="CDD" id="cd13580">
    <property type="entry name" value="PBP2_AlgQ_like_1"/>
    <property type="match status" value="1"/>
</dbReference>
<dbReference type="RefSeq" id="WP_153405492.1">
    <property type="nucleotide sequence ID" value="NZ_ML762437.1"/>
</dbReference>
<keyword evidence="5" id="KW-0449">Lipoprotein</keyword>
<feature type="compositionally biased region" description="Acidic residues" evidence="6">
    <location>
        <begin position="33"/>
        <end position="53"/>
    </location>
</feature>
<dbReference type="Gene3D" id="3.40.190.10">
    <property type="entry name" value="Periplasmic binding protein-like II"/>
    <property type="match status" value="2"/>
</dbReference>
<feature type="signal peptide" evidence="7">
    <location>
        <begin position="1"/>
        <end position="25"/>
    </location>
</feature>
<dbReference type="AlphaFoldDB" id="A0A7C8GS13"/>
<dbReference type="PANTHER" id="PTHR43649">
    <property type="entry name" value="ARABINOSE-BINDING PROTEIN-RELATED"/>
    <property type="match status" value="1"/>
</dbReference>
<proteinExistence type="predicted"/>
<keyword evidence="4" id="KW-0564">Palmitate</keyword>
<dbReference type="PROSITE" id="PS51257">
    <property type="entry name" value="PROKAR_LIPOPROTEIN"/>
    <property type="match status" value="1"/>
</dbReference>
<dbReference type="OrthoDB" id="9782846at2"/>
<accession>A0A7C8GS13</accession>
<evidence type="ECO:0000313" key="9">
    <source>
        <dbReference type="Proteomes" id="UP000480246"/>
    </source>
</evidence>
<evidence type="ECO:0000256" key="2">
    <source>
        <dbReference type="ARBA" id="ARBA00022729"/>
    </source>
</evidence>
<gene>
    <name evidence="8" type="ORF">F9U64_15355</name>
</gene>
<dbReference type="Pfam" id="PF01547">
    <property type="entry name" value="SBP_bac_1"/>
    <property type="match status" value="1"/>
</dbReference>
<dbReference type="EMBL" id="WEID01000077">
    <property type="protein sequence ID" value="KAB8129161.1"/>
    <property type="molecule type" value="Genomic_DNA"/>
</dbReference>
<dbReference type="PANTHER" id="PTHR43649:SF33">
    <property type="entry name" value="POLYGALACTURONAN_RHAMNOGALACTURONAN-BINDING PROTEIN YTCQ"/>
    <property type="match status" value="1"/>
</dbReference>
<feature type="chain" id="PRO_5028902950" evidence="7">
    <location>
        <begin position="26"/>
        <end position="507"/>
    </location>
</feature>
<organism evidence="8 9">
    <name type="scientific">Gracilibacillus oryzae</name>
    <dbReference type="NCBI Taxonomy" id="1672701"/>
    <lineage>
        <taxon>Bacteria</taxon>
        <taxon>Bacillati</taxon>
        <taxon>Bacillota</taxon>
        <taxon>Bacilli</taxon>
        <taxon>Bacillales</taxon>
        <taxon>Bacillaceae</taxon>
        <taxon>Gracilibacillus</taxon>
    </lineage>
</organism>
<keyword evidence="2 7" id="KW-0732">Signal</keyword>
<reference evidence="8 9" key="1">
    <citation type="submission" date="2019-10" db="EMBL/GenBank/DDBJ databases">
        <title>Gracilibacillus sp. nov. isolated from rice seeds.</title>
        <authorList>
            <person name="He S."/>
        </authorList>
    </citation>
    <scope>NUCLEOTIDE SEQUENCE [LARGE SCALE GENOMIC DNA]</scope>
    <source>
        <strain evidence="8 9">TD8</strain>
    </source>
</reference>
<dbReference type="InterPro" id="IPR006059">
    <property type="entry name" value="SBP"/>
</dbReference>
<dbReference type="SUPFAM" id="SSF53850">
    <property type="entry name" value="Periplasmic binding protein-like II"/>
    <property type="match status" value="1"/>
</dbReference>
<dbReference type="Proteomes" id="UP000480246">
    <property type="component" value="Unassembled WGS sequence"/>
</dbReference>
<evidence type="ECO:0000256" key="5">
    <source>
        <dbReference type="ARBA" id="ARBA00023288"/>
    </source>
</evidence>
<keyword evidence="3" id="KW-0472">Membrane</keyword>
<dbReference type="InterPro" id="IPR050490">
    <property type="entry name" value="Bact_solute-bd_prot1"/>
</dbReference>
<evidence type="ECO:0000256" key="4">
    <source>
        <dbReference type="ARBA" id="ARBA00023139"/>
    </source>
</evidence>
<comment type="caution">
    <text evidence="8">The sequence shown here is derived from an EMBL/GenBank/DDBJ whole genome shotgun (WGS) entry which is preliminary data.</text>
</comment>